<evidence type="ECO:0000256" key="3">
    <source>
        <dbReference type="ARBA" id="ARBA00022960"/>
    </source>
</evidence>
<dbReference type="AlphaFoldDB" id="A0A1H0QDB1"/>
<keyword evidence="3" id="KW-0133">Cell shape</keyword>
<reference evidence="7" key="1">
    <citation type="submission" date="2016-10" db="EMBL/GenBank/DDBJ databases">
        <authorList>
            <person name="Varghese N."/>
            <person name="Submissions S."/>
        </authorList>
    </citation>
    <scope>NUCLEOTIDE SEQUENCE [LARGE SCALE GENOMIC DNA]</scope>
    <source>
        <strain evidence="7">DSM 22329</strain>
    </source>
</reference>
<evidence type="ECO:0000259" key="5">
    <source>
        <dbReference type="Pfam" id="PF04085"/>
    </source>
</evidence>
<evidence type="ECO:0000256" key="1">
    <source>
        <dbReference type="ARBA" id="ARBA00009369"/>
    </source>
</evidence>
<dbReference type="Pfam" id="PF04085">
    <property type="entry name" value="MreC"/>
    <property type="match status" value="1"/>
</dbReference>
<dbReference type="GO" id="GO:0005886">
    <property type="term" value="C:plasma membrane"/>
    <property type="evidence" value="ECO:0007669"/>
    <property type="project" value="TreeGrafter"/>
</dbReference>
<protein>
    <recommendedName>
        <fullName evidence="2">Cell shape-determining protein MreC</fullName>
    </recommendedName>
    <alternativeName>
        <fullName evidence="4">Cell shape protein MreC</fullName>
    </alternativeName>
</protein>
<accession>A0A1H0QDB1</accession>
<dbReference type="InterPro" id="IPR007221">
    <property type="entry name" value="MreC"/>
</dbReference>
<dbReference type="RefSeq" id="WP_091783699.1">
    <property type="nucleotide sequence ID" value="NZ_LT629711.1"/>
</dbReference>
<dbReference type="Proteomes" id="UP000199077">
    <property type="component" value="Chromosome I"/>
</dbReference>
<proteinExistence type="inferred from homology"/>
<dbReference type="PANTHER" id="PTHR34138:SF1">
    <property type="entry name" value="CELL SHAPE-DETERMINING PROTEIN MREC"/>
    <property type="match status" value="1"/>
</dbReference>
<dbReference type="STRING" id="443156.SAMN04489867_1547"/>
<dbReference type="Gene3D" id="2.40.10.340">
    <property type="entry name" value="Rod shape-determining protein MreC, domain 1"/>
    <property type="match status" value="1"/>
</dbReference>
<dbReference type="InterPro" id="IPR055342">
    <property type="entry name" value="MreC_beta-barrel_core"/>
</dbReference>
<comment type="similarity">
    <text evidence="1">Belongs to the MreC family.</text>
</comment>
<dbReference type="InterPro" id="IPR042177">
    <property type="entry name" value="Cell/Rod_1"/>
</dbReference>
<feature type="domain" description="Rod shape-determining protein MreC beta-barrel core" evidence="5">
    <location>
        <begin position="107"/>
        <end position="256"/>
    </location>
</feature>
<evidence type="ECO:0000313" key="6">
    <source>
        <dbReference type="EMBL" id="SDP14679.1"/>
    </source>
</evidence>
<evidence type="ECO:0000256" key="4">
    <source>
        <dbReference type="ARBA" id="ARBA00032089"/>
    </source>
</evidence>
<sequence>MRSASRRRLLVVLLALTAVLIGLDVAGAPGAAQLRAAGGAAFGPLERFLAPAVDRDGIDDSGARTGVLRDQLASQTREGAALARLTGAPDLAGSTFLPARVVGVGRQGAAGPERVTLDVGSKDGVRADLSVVAADGLVGRVVEVSPWTCDVQLLGSADVVVGVRVGAAGALGSVGSGARGPQHRPAGQLNLTVVERGSVTVGDPVTTLGSVGGSPFPAGLRVGTVQDVDTAPGGLTPTAAVRPAVDLATLDVVGVLLHGPRSTPRTPATGQG</sequence>
<dbReference type="GO" id="GO:0008360">
    <property type="term" value="P:regulation of cell shape"/>
    <property type="evidence" value="ECO:0007669"/>
    <property type="project" value="UniProtKB-KW"/>
</dbReference>
<keyword evidence="7" id="KW-1185">Reference proteome</keyword>
<dbReference type="Gene3D" id="2.40.10.350">
    <property type="entry name" value="Rod shape-determining protein MreC, domain 2"/>
    <property type="match status" value="1"/>
</dbReference>
<dbReference type="PANTHER" id="PTHR34138">
    <property type="entry name" value="CELL SHAPE-DETERMINING PROTEIN MREC"/>
    <property type="match status" value="1"/>
</dbReference>
<name>A0A1H0QDB1_9MICO</name>
<dbReference type="OrthoDB" id="5196068at2"/>
<dbReference type="EMBL" id="LT629711">
    <property type="protein sequence ID" value="SDP14679.1"/>
    <property type="molecule type" value="Genomic_DNA"/>
</dbReference>
<evidence type="ECO:0000256" key="2">
    <source>
        <dbReference type="ARBA" id="ARBA00013855"/>
    </source>
</evidence>
<evidence type="ECO:0000313" key="7">
    <source>
        <dbReference type="Proteomes" id="UP000199077"/>
    </source>
</evidence>
<dbReference type="InterPro" id="IPR042175">
    <property type="entry name" value="Cell/Rod_MreC_2"/>
</dbReference>
<organism evidence="6 7">
    <name type="scientific">Pedococcus dokdonensis</name>
    <dbReference type="NCBI Taxonomy" id="443156"/>
    <lineage>
        <taxon>Bacteria</taxon>
        <taxon>Bacillati</taxon>
        <taxon>Actinomycetota</taxon>
        <taxon>Actinomycetes</taxon>
        <taxon>Micrococcales</taxon>
        <taxon>Intrasporangiaceae</taxon>
        <taxon>Pedococcus</taxon>
    </lineage>
</organism>
<gene>
    <name evidence="6" type="ORF">SAMN04489867_1547</name>
</gene>